<dbReference type="GO" id="GO:0045892">
    <property type="term" value="P:negative regulation of DNA-templated transcription"/>
    <property type="evidence" value="ECO:0007669"/>
    <property type="project" value="TreeGrafter"/>
</dbReference>
<dbReference type="AlphaFoldDB" id="A0A2H1JUA8"/>
<evidence type="ECO:0000259" key="4">
    <source>
        <dbReference type="PROSITE" id="PS51077"/>
    </source>
</evidence>
<evidence type="ECO:0000259" key="5">
    <source>
        <dbReference type="PROSITE" id="PS51078"/>
    </source>
</evidence>
<dbReference type="InterPro" id="IPR014757">
    <property type="entry name" value="Tscrpt_reg_IclR_C"/>
</dbReference>
<dbReference type="Gene3D" id="3.30.450.40">
    <property type="match status" value="1"/>
</dbReference>
<dbReference type="GO" id="GO:0003700">
    <property type="term" value="F:DNA-binding transcription factor activity"/>
    <property type="evidence" value="ECO:0007669"/>
    <property type="project" value="TreeGrafter"/>
</dbReference>
<dbReference type="PANTHER" id="PTHR30136:SF35">
    <property type="entry name" value="HTH-TYPE TRANSCRIPTIONAL REGULATOR RV1719"/>
    <property type="match status" value="1"/>
</dbReference>
<dbReference type="PROSITE" id="PS51077">
    <property type="entry name" value="HTH_ICLR"/>
    <property type="match status" value="1"/>
</dbReference>
<protein>
    <submittedName>
        <fullName evidence="6">Transcriptional regulator, IclR family</fullName>
    </submittedName>
</protein>
<dbReference type="Proteomes" id="UP000234333">
    <property type="component" value="Unassembled WGS sequence"/>
</dbReference>
<keyword evidence="1" id="KW-0805">Transcription regulation</keyword>
<evidence type="ECO:0000313" key="7">
    <source>
        <dbReference type="Proteomes" id="UP000234333"/>
    </source>
</evidence>
<feature type="domain" description="HTH iclR-type" evidence="4">
    <location>
        <begin position="36"/>
        <end position="95"/>
    </location>
</feature>
<dbReference type="SMART" id="SM00346">
    <property type="entry name" value="HTH_ICLR"/>
    <property type="match status" value="1"/>
</dbReference>
<accession>A0A2H1JUA8</accession>
<dbReference type="PANTHER" id="PTHR30136">
    <property type="entry name" value="HELIX-TURN-HELIX TRANSCRIPTIONAL REGULATOR, ICLR FAMILY"/>
    <property type="match status" value="1"/>
</dbReference>
<evidence type="ECO:0000256" key="1">
    <source>
        <dbReference type="ARBA" id="ARBA00023015"/>
    </source>
</evidence>
<gene>
    <name evidence="6" type="ORF">BC102111_02564</name>
</gene>
<dbReference type="PROSITE" id="PS51078">
    <property type="entry name" value="ICLR_ED"/>
    <property type="match status" value="1"/>
</dbReference>
<dbReference type="EMBL" id="FXZC01000005">
    <property type="protein sequence ID" value="SMX90868.1"/>
    <property type="molecule type" value="Genomic_DNA"/>
</dbReference>
<feature type="domain" description="IclR-ED" evidence="5">
    <location>
        <begin position="96"/>
        <end position="274"/>
    </location>
</feature>
<dbReference type="InterPro" id="IPR050707">
    <property type="entry name" value="HTH_MetabolicPath_Reg"/>
</dbReference>
<name>A0A2H1JUA8_9MICO</name>
<proteinExistence type="predicted"/>
<dbReference type="GO" id="GO:0003677">
    <property type="term" value="F:DNA binding"/>
    <property type="evidence" value="ECO:0007669"/>
    <property type="project" value="UniProtKB-KW"/>
</dbReference>
<keyword evidence="2" id="KW-0238">DNA-binding</keyword>
<reference evidence="6 7" key="1">
    <citation type="submission" date="2017-03" db="EMBL/GenBank/DDBJ databases">
        <authorList>
            <person name="Afonso C.L."/>
            <person name="Miller P.J."/>
            <person name="Scott M.A."/>
            <person name="Spackman E."/>
            <person name="Goraichik I."/>
            <person name="Dimitrov K.M."/>
            <person name="Suarez D.L."/>
            <person name="Swayne D.E."/>
        </authorList>
    </citation>
    <scope>NUCLEOTIDE SEQUENCE [LARGE SCALE GENOMIC DNA]</scope>
    <source>
        <strain evidence="6 7">CIP 102111</strain>
    </source>
</reference>
<dbReference type="InterPro" id="IPR036390">
    <property type="entry name" value="WH_DNA-bd_sf"/>
</dbReference>
<dbReference type="InterPro" id="IPR029016">
    <property type="entry name" value="GAF-like_dom_sf"/>
</dbReference>
<dbReference type="Gene3D" id="1.10.10.10">
    <property type="entry name" value="Winged helix-like DNA-binding domain superfamily/Winged helix DNA-binding domain"/>
    <property type="match status" value="1"/>
</dbReference>
<dbReference type="InterPro" id="IPR036388">
    <property type="entry name" value="WH-like_DNA-bd_sf"/>
</dbReference>
<dbReference type="Pfam" id="PF01614">
    <property type="entry name" value="IclR_C"/>
    <property type="match status" value="1"/>
</dbReference>
<organism evidence="6 7">
    <name type="scientific">Brevibacterium casei CIP 102111</name>
    <dbReference type="NCBI Taxonomy" id="1255625"/>
    <lineage>
        <taxon>Bacteria</taxon>
        <taxon>Bacillati</taxon>
        <taxon>Actinomycetota</taxon>
        <taxon>Actinomycetes</taxon>
        <taxon>Micrococcales</taxon>
        <taxon>Brevibacteriaceae</taxon>
        <taxon>Brevibacterium</taxon>
    </lineage>
</organism>
<dbReference type="Pfam" id="PF09339">
    <property type="entry name" value="HTH_IclR"/>
    <property type="match status" value="1"/>
</dbReference>
<evidence type="ECO:0000313" key="6">
    <source>
        <dbReference type="EMBL" id="SMX90868.1"/>
    </source>
</evidence>
<sequence>MCHSHPYMWDTWHTGVMTTTPQTDRAGDNDDIPRGTQTLDRGLDIVAAVASGASSLKEVVTATSIGRSSAHRMIQLLTQRGYLRLGSDQELLLGPTLIEFGFTALNQNPLPVVARESLERLSAKTQDTIHLSIEDGGSVLYLHKIPGTRGAEMRSRIGHRMPMTRTGVGKALLLGQDSRWESIYRAENPGTDDAAVAAFIGRMERYTRDGASFDMEENEPGIRCVAAPVRDGSGSIVAGVSLSATRPFMPQSRMRALVPVMKATAHEISVNLGYSGPSTQLRSDH</sequence>
<dbReference type="SUPFAM" id="SSF55781">
    <property type="entry name" value="GAF domain-like"/>
    <property type="match status" value="1"/>
</dbReference>
<dbReference type="SUPFAM" id="SSF46785">
    <property type="entry name" value="Winged helix' DNA-binding domain"/>
    <property type="match status" value="1"/>
</dbReference>
<dbReference type="InterPro" id="IPR005471">
    <property type="entry name" value="Tscrpt_reg_IclR_N"/>
</dbReference>
<evidence type="ECO:0000256" key="3">
    <source>
        <dbReference type="ARBA" id="ARBA00023163"/>
    </source>
</evidence>
<evidence type="ECO:0000256" key="2">
    <source>
        <dbReference type="ARBA" id="ARBA00023125"/>
    </source>
</evidence>
<keyword evidence="3" id="KW-0804">Transcription</keyword>